<feature type="compositionally biased region" description="Polar residues" evidence="3">
    <location>
        <begin position="626"/>
        <end position="644"/>
    </location>
</feature>
<protein>
    <recommendedName>
        <fullName evidence="2">Protein EFR3</fullName>
    </recommendedName>
</protein>
<dbReference type="InterPro" id="IPR016024">
    <property type="entry name" value="ARM-type_fold"/>
</dbReference>
<dbReference type="AlphaFoldDB" id="A0A1G4IZC4"/>
<dbReference type="InterPro" id="IPR039786">
    <property type="entry name" value="EFR3"/>
</dbReference>
<reference evidence="5" key="1">
    <citation type="submission" date="2016-03" db="EMBL/GenBank/DDBJ databases">
        <authorList>
            <person name="Devillers H."/>
        </authorList>
    </citation>
    <scope>NUCLEOTIDE SEQUENCE [LARGE SCALE GENOMIC DNA]</scope>
</reference>
<proteinExistence type="inferred from homology"/>
<dbReference type="OrthoDB" id="19232at2759"/>
<organism evidence="4 5">
    <name type="scientific">Lachancea dasiensis</name>
    <dbReference type="NCBI Taxonomy" id="1072105"/>
    <lineage>
        <taxon>Eukaryota</taxon>
        <taxon>Fungi</taxon>
        <taxon>Dikarya</taxon>
        <taxon>Ascomycota</taxon>
        <taxon>Saccharomycotina</taxon>
        <taxon>Saccharomycetes</taxon>
        <taxon>Saccharomycetales</taxon>
        <taxon>Saccharomycetaceae</taxon>
        <taxon>Lachancea</taxon>
    </lineage>
</organism>
<evidence type="ECO:0000256" key="3">
    <source>
        <dbReference type="SAM" id="MobiDB-lite"/>
    </source>
</evidence>
<sequence>MGLLFTPKHQKLVNQCYPSGRTTDKKPKSSETSYLLYYVNSRRTKLEKVSTFLARKSTADLNHRRIGNISVTLELMDKIVNHCKENLNVFVRDFLQIMTKVLSNNNVNNDIGVVGNAEQTFGSICRHLDGAMCNGDAEFMKSFQLFVDLYWQVATDRVRDDKLLLKGCTDISTVANLSLNPQANRLLSQAVELSLKKFQEKHSQYITESLDTAGGLPVTKRLTRTQTHALGLDDIMSNDDLSIEALRSFFNTSETDKLTLSIKALLKVLLKTPNKSLLQFICNGIPVQLRYIVILIFIRQLNTDSQQAVITLKLISSLLVSEVSIVGLSVLDVMRRVLNTQMAEGVSQEVCDQCAIVIGNLNRKTYYRDQTSDMFSEILIRLKDDRNSRFSSILRRDLQELASSTFRPSLNLETYLELTPFIDEPFKFFETVSDSVNGSFSLSKLFHVIDTLKAADDQHRFIDAALKKFRGVALLAGLRHYLNYGEGAKECYYFYHLAAANFLELTDYQSQAKLNYTNQTPFAQKDLLQYYSDGGRNKYSEKGKRIILSKETNISTTDLMSNGFSASGGKTEETHNFSNATDGATLDSSPVPYDLYRVPKLALQSDARSLKTLRHLSPKVKDLKALQSNGTPTHPPTLTTRGSQSVKSHITNITFLLSELGDDIPDSNIQDPDEEEVIGLEKSDLARSESLKLLNIASKGAKRLSIPVRLQEDGDEFKDAHEDFQITSTRGKIFTA</sequence>
<dbReference type="SUPFAM" id="SSF48371">
    <property type="entry name" value="ARM repeat"/>
    <property type="match status" value="1"/>
</dbReference>
<dbReference type="Pfam" id="PF21072">
    <property type="entry name" value="EFR3"/>
    <property type="match status" value="1"/>
</dbReference>
<comment type="similarity">
    <text evidence="1">Belongs to the EFR3 family.</text>
</comment>
<evidence type="ECO:0000256" key="1">
    <source>
        <dbReference type="ARBA" id="ARBA00010216"/>
    </source>
</evidence>
<gene>
    <name evidence="4" type="ORF">LADA_0C05732G</name>
</gene>
<dbReference type="GO" id="GO:0005886">
    <property type="term" value="C:plasma membrane"/>
    <property type="evidence" value="ECO:0007669"/>
    <property type="project" value="EnsemblFungi"/>
</dbReference>
<dbReference type="GO" id="GO:0072659">
    <property type="term" value="P:protein localization to plasma membrane"/>
    <property type="evidence" value="ECO:0007669"/>
    <property type="project" value="EnsemblFungi"/>
</dbReference>
<dbReference type="Proteomes" id="UP000190274">
    <property type="component" value="Chromosome C"/>
</dbReference>
<dbReference type="EMBL" id="LT598459">
    <property type="protein sequence ID" value="SCU82492.1"/>
    <property type="molecule type" value="Genomic_DNA"/>
</dbReference>
<feature type="region of interest" description="Disordered" evidence="3">
    <location>
        <begin position="624"/>
        <end position="644"/>
    </location>
</feature>
<dbReference type="STRING" id="1266660.A0A1G4IZC4"/>
<evidence type="ECO:0000313" key="5">
    <source>
        <dbReference type="Proteomes" id="UP000190274"/>
    </source>
</evidence>
<dbReference type="PANTHER" id="PTHR47766">
    <property type="entry name" value="PROTEIN EFR3"/>
    <property type="match status" value="1"/>
</dbReference>
<dbReference type="InterPro" id="IPR049150">
    <property type="entry name" value="EFR3_HEAT-like_rpt"/>
</dbReference>
<evidence type="ECO:0000313" key="4">
    <source>
        <dbReference type="EMBL" id="SCU82492.1"/>
    </source>
</evidence>
<name>A0A1G4IZC4_9SACH</name>
<evidence type="ECO:0000256" key="2">
    <source>
        <dbReference type="ARBA" id="ARBA00017967"/>
    </source>
</evidence>
<dbReference type="PANTHER" id="PTHR47766:SF1">
    <property type="entry name" value="PROTEIN EFR3"/>
    <property type="match status" value="1"/>
</dbReference>
<keyword evidence="5" id="KW-1185">Reference proteome</keyword>
<accession>A0A1G4IZC4</accession>